<protein>
    <submittedName>
        <fullName evidence="2 3">Uncharacterized protein</fullName>
    </submittedName>
</protein>
<dbReference type="STRING" id="7176.B0XA54"/>
<gene>
    <name evidence="3" type="primary">6049831</name>
    <name evidence="2" type="ORF">CpipJ_CPIJ016283</name>
</gene>
<dbReference type="eggNOG" id="ENOG502STQJ">
    <property type="taxonomic scope" value="Eukaryota"/>
</dbReference>
<dbReference type="OrthoDB" id="7858380at2759"/>
<dbReference type="InParanoid" id="B0XA54"/>
<evidence type="ECO:0000313" key="4">
    <source>
        <dbReference type="Proteomes" id="UP000002320"/>
    </source>
</evidence>
<evidence type="ECO:0000256" key="1">
    <source>
        <dbReference type="SAM" id="MobiDB-lite"/>
    </source>
</evidence>
<keyword evidence="4" id="KW-1185">Reference proteome</keyword>
<dbReference type="EMBL" id="DS232565">
    <property type="protein sequence ID" value="EDS43519.1"/>
    <property type="molecule type" value="Genomic_DNA"/>
</dbReference>
<dbReference type="EnsemblMetazoa" id="CPIJ016283-RA">
    <property type="protein sequence ID" value="CPIJ016283-PA"/>
    <property type="gene ID" value="CPIJ016283"/>
</dbReference>
<dbReference type="InterPro" id="IPR031878">
    <property type="entry name" value="Commissureless"/>
</dbReference>
<dbReference type="AlphaFoldDB" id="B0XA54"/>
<dbReference type="VEuPathDB" id="VectorBase:CPIJ016283"/>
<feature type="region of interest" description="Disordered" evidence="1">
    <location>
        <begin position="1"/>
        <end position="20"/>
    </location>
</feature>
<reference evidence="3" key="2">
    <citation type="submission" date="2020-05" db="UniProtKB">
        <authorList>
            <consortium name="EnsemblMetazoa"/>
        </authorList>
    </citation>
    <scope>IDENTIFICATION</scope>
    <source>
        <strain evidence="3">JHB</strain>
    </source>
</reference>
<sequence length="214" mass="22499">MTSFPSTAVNSAAAECDHQHTPQEIKTVALPEASALLTARSQTLSAMDVETPPPYDVESLPSYTIVSGLPSYSDAIEQLKQKQLQRTLGYAGYEPVKLQHASVIKLFESQSQELGISQGAEPAKLEEIRYNFANVVPAVANGGAAGLGGVEIVNEVSPTTSSNSQSMAAALPAYKGHVPPVAVEGGDGTVIAVSLKKFHVSRYTVEDELSNGVS</sequence>
<reference evidence="2" key="1">
    <citation type="submission" date="2007-03" db="EMBL/GenBank/DDBJ databases">
        <title>Annotation of Culex pipiens quinquefasciatus.</title>
        <authorList>
            <consortium name="The Broad Institute Genome Sequencing Platform"/>
            <person name="Atkinson P.W."/>
            <person name="Hemingway J."/>
            <person name="Christensen B.M."/>
            <person name="Higgs S."/>
            <person name="Kodira C."/>
            <person name="Hannick L."/>
            <person name="Megy K."/>
            <person name="O'Leary S."/>
            <person name="Pearson M."/>
            <person name="Haas B.J."/>
            <person name="Mauceli E."/>
            <person name="Wortman J.R."/>
            <person name="Lee N.H."/>
            <person name="Guigo R."/>
            <person name="Stanke M."/>
            <person name="Alvarado L."/>
            <person name="Amedeo P."/>
            <person name="Antoine C.H."/>
            <person name="Arensburger P."/>
            <person name="Bidwell S.L."/>
            <person name="Crawford M."/>
            <person name="Camaro F."/>
            <person name="Devon K."/>
            <person name="Engels R."/>
            <person name="Hammond M."/>
            <person name="Howarth C."/>
            <person name="Koehrsen M."/>
            <person name="Lawson D."/>
            <person name="Montgomery P."/>
            <person name="Nene V."/>
            <person name="Nusbaum C."/>
            <person name="Puiu D."/>
            <person name="Romero-Severson J."/>
            <person name="Severson D.W."/>
            <person name="Shumway M."/>
            <person name="Sisk P."/>
            <person name="Stolte C."/>
            <person name="Zeng Q."/>
            <person name="Eisenstadt E."/>
            <person name="Fraser-Liggett C."/>
            <person name="Strausberg R."/>
            <person name="Galagan J."/>
            <person name="Birren B."/>
            <person name="Collins F.H."/>
        </authorList>
    </citation>
    <scope>NUCLEOTIDE SEQUENCE [LARGE SCALE GENOMIC DNA]</scope>
    <source>
        <strain evidence="2">JHB</strain>
    </source>
</reference>
<dbReference type="Pfam" id="PF15957">
    <property type="entry name" value="Comm"/>
    <property type="match status" value="1"/>
</dbReference>
<dbReference type="VEuPathDB" id="VectorBase:CQUJHB010808"/>
<feature type="compositionally biased region" description="Polar residues" evidence="1">
    <location>
        <begin position="1"/>
        <end position="10"/>
    </location>
</feature>
<name>B0XA54_CULQU</name>
<accession>B0XA54</accession>
<dbReference type="OMA" id="YKGHVPP"/>
<dbReference type="KEGG" id="cqu:CpipJ_CPIJ016283"/>
<dbReference type="Proteomes" id="UP000002320">
    <property type="component" value="Unassembled WGS sequence"/>
</dbReference>
<dbReference type="HOGENOM" id="CLU_1290107_0_0_1"/>
<evidence type="ECO:0000313" key="2">
    <source>
        <dbReference type="EMBL" id="EDS43519.1"/>
    </source>
</evidence>
<proteinExistence type="predicted"/>
<dbReference type="GO" id="GO:0007411">
    <property type="term" value="P:axon guidance"/>
    <property type="evidence" value="ECO:0007669"/>
    <property type="project" value="InterPro"/>
</dbReference>
<organism>
    <name type="scientific">Culex quinquefasciatus</name>
    <name type="common">Southern house mosquito</name>
    <name type="synonym">Culex pungens</name>
    <dbReference type="NCBI Taxonomy" id="7176"/>
    <lineage>
        <taxon>Eukaryota</taxon>
        <taxon>Metazoa</taxon>
        <taxon>Ecdysozoa</taxon>
        <taxon>Arthropoda</taxon>
        <taxon>Hexapoda</taxon>
        <taxon>Insecta</taxon>
        <taxon>Pterygota</taxon>
        <taxon>Neoptera</taxon>
        <taxon>Endopterygota</taxon>
        <taxon>Diptera</taxon>
        <taxon>Nematocera</taxon>
        <taxon>Culicoidea</taxon>
        <taxon>Culicidae</taxon>
        <taxon>Culicinae</taxon>
        <taxon>Culicini</taxon>
        <taxon>Culex</taxon>
        <taxon>Culex</taxon>
    </lineage>
</organism>
<evidence type="ECO:0000313" key="3">
    <source>
        <dbReference type="EnsemblMetazoa" id="CPIJ016283-PA"/>
    </source>
</evidence>